<evidence type="ECO:0000259" key="2">
    <source>
        <dbReference type="Pfam" id="PF13827"/>
    </source>
</evidence>
<proteinExistence type="predicted"/>
<dbReference type="InterPro" id="IPR025240">
    <property type="entry name" value="DUF4189"/>
</dbReference>
<gene>
    <name evidence="3" type="ORF">LEN_2954</name>
</gene>
<evidence type="ECO:0000313" key="4">
    <source>
        <dbReference type="Proteomes" id="UP000218824"/>
    </source>
</evidence>
<dbReference type="RefSeq" id="WP_096378903.1">
    <property type="nucleotide sequence ID" value="NZ_AP014940.1"/>
</dbReference>
<dbReference type="KEGG" id="lem:LEN_2954"/>
<sequence>MKTTTALLLTLIILMPGNSAACTMVYGNGWQGCAETPEREPVWHDRWGAVATDGSTGAFGAADTVSGRDNAVKKAIKQCTKNKGKNCEIRLIYRNECASMVSGKEWDFFQSAPTTEDAESIAMRRCEGKDIDCNVVYTRCSHGFST</sequence>
<organism evidence="3 4">
    <name type="scientific">Lysobacter enzymogenes</name>
    <dbReference type="NCBI Taxonomy" id="69"/>
    <lineage>
        <taxon>Bacteria</taxon>
        <taxon>Pseudomonadati</taxon>
        <taxon>Pseudomonadota</taxon>
        <taxon>Gammaproteobacteria</taxon>
        <taxon>Lysobacterales</taxon>
        <taxon>Lysobacteraceae</taxon>
        <taxon>Lysobacter</taxon>
    </lineage>
</organism>
<keyword evidence="1" id="KW-0732">Signal</keyword>
<name>A0AAU9AZ62_LYSEN</name>
<dbReference type="PROSITE" id="PS51257">
    <property type="entry name" value="PROKAR_LIPOPROTEIN"/>
    <property type="match status" value="1"/>
</dbReference>
<dbReference type="AlphaFoldDB" id="A0AAU9AZ62"/>
<dbReference type="EMBL" id="AP014940">
    <property type="protein sequence ID" value="BAV98441.1"/>
    <property type="molecule type" value="Genomic_DNA"/>
</dbReference>
<feature type="domain" description="DUF4189" evidence="2">
    <location>
        <begin position="47"/>
        <end position="140"/>
    </location>
</feature>
<feature type="chain" id="PRO_5043594286" description="DUF4189 domain-containing protein" evidence="1">
    <location>
        <begin position="22"/>
        <end position="146"/>
    </location>
</feature>
<evidence type="ECO:0000256" key="1">
    <source>
        <dbReference type="SAM" id="SignalP"/>
    </source>
</evidence>
<feature type="signal peptide" evidence="1">
    <location>
        <begin position="1"/>
        <end position="21"/>
    </location>
</feature>
<dbReference type="Proteomes" id="UP000218824">
    <property type="component" value="Chromosome"/>
</dbReference>
<protein>
    <recommendedName>
        <fullName evidence="2">DUF4189 domain-containing protein</fullName>
    </recommendedName>
</protein>
<dbReference type="Pfam" id="PF13827">
    <property type="entry name" value="DUF4189"/>
    <property type="match status" value="1"/>
</dbReference>
<dbReference type="GeneID" id="83064788"/>
<accession>A0AAU9AZ62</accession>
<evidence type="ECO:0000313" key="3">
    <source>
        <dbReference type="EMBL" id="BAV98441.1"/>
    </source>
</evidence>
<reference evidence="3 4" key="1">
    <citation type="journal article" date="2017" name="DNA Res.">
        <title>Complete genome sequence and expression profile of the commercial lytic enzyme producer Lysobacter enzymogenes M497-1.</title>
        <authorList>
            <person name="Takami H."/>
            <person name="Toyoda A."/>
            <person name="Uchiyama I."/>
            <person name="Itoh T."/>
            <person name="Takaki Y."/>
            <person name="Arai W."/>
            <person name="Nishi S."/>
            <person name="Kawai M."/>
            <person name="Shinya K."/>
            <person name="Ikeda H."/>
        </authorList>
    </citation>
    <scope>NUCLEOTIDE SEQUENCE [LARGE SCALE GENOMIC DNA]</scope>
    <source>
        <strain evidence="3 4">M497-1</strain>
    </source>
</reference>